<evidence type="ECO:0000313" key="10">
    <source>
        <dbReference type="EMBL" id="KAG6767221.1"/>
    </source>
</evidence>
<evidence type="ECO:0000256" key="3">
    <source>
        <dbReference type="ARBA" id="ARBA00022670"/>
    </source>
</evidence>
<gene>
    <name evidence="10" type="ORF">POTOM_028411</name>
</gene>
<dbReference type="PANTHER" id="PTHR24006">
    <property type="entry name" value="UBIQUITIN CARBOXYL-TERMINAL HYDROLASE"/>
    <property type="match status" value="1"/>
</dbReference>
<keyword evidence="5 7" id="KW-0378">Hydrolase</keyword>
<proteinExistence type="inferred from homology"/>
<feature type="transmembrane region" description="Helical" evidence="8">
    <location>
        <begin position="365"/>
        <end position="390"/>
    </location>
</feature>
<dbReference type="GO" id="GO:0005634">
    <property type="term" value="C:nucleus"/>
    <property type="evidence" value="ECO:0007669"/>
    <property type="project" value="TreeGrafter"/>
</dbReference>
<evidence type="ECO:0000256" key="6">
    <source>
        <dbReference type="ARBA" id="ARBA00022807"/>
    </source>
</evidence>
<feature type="domain" description="USP" evidence="9">
    <location>
        <begin position="60"/>
        <end position="632"/>
    </location>
</feature>
<dbReference type="GO" id="GO:0005829">
    <property type="term" value="C:cytosol"/>
    <property type="evidence" value="ECO:0007669"/>
    <property type="project" value="TreeGrafter"/>
</dbReference>
<evidence type="ECO:0000256" key="1">
    <source>
        <dbReference type="ARBA" id="ARBA00000707"/>
    </source>
</evidence>
<dbReference type="PROSITE" id="PS50235">
    <property type="entry name" value="USP_3"/>
    <property type="match status" value="1"/>
</dbReference>
<dbReference type="InterPro" id="IPR018200">
    <property type="entry name" value="USP_CS"/>
</dbReference>
<dbReference type="PANTHER" id="PTHR24006:SF888">
    <property type="entry name" value="UBIQUITIN CARBOXYL-TERMINAL HYDROLASE 30"/>
    <property type="match status" value="1"/>
</dbReference>
<evidence type="ECO:0000256" key="7">
    <source>
        <dbReference type="RuleBase" id="RU366025"/>
    </source>
</evidence>
<dbReference type="InterPro" id="IPR050164">
    <property type="entry name" value="Peptidase_C19"/>
</dbReference>
<dbReference type="GO" id="GO:0016579">
    <property type="term" value="P:protein deubiquitination"/>
    <property type="evidence" value="ECO:0007669"/>
    <property type="project" value="InterPro"/>
</dbReference>
<keyword evidence="8" id="KW-0812">Transmembrane</keyword>
<comment type="caution">
    <text evidence="10">The sequence shown here is derived from an EMBL/GenBank/DDBJ whole genome shotgun (WGS) entry which is preliminary data.</text>
</comment>
<evidence type="ECO:0000256" key="4">
    <source>
        <dbReference type="ARBA" id="ARBA00022786"/>
    </source>
</evidence>
<comment type="catalytic activity">
    <reaction evidence="1 7">
        <text>Thiol-dependent hydrolysis of ester, thioester, amide, peptide and isopeptide bonds formed by the C-terminal Gly of ubiquitin (a 76-residue protein attached to proteins as an intracellular targeting signal).</text>
        <dbReference type="EC" id="3.4.19.12"/>
    </reaction>
</comment>
<sequence length="635" mass="71576">MKRNWVSASGLAAVLGVAGLVLALIKDPKSWNLKLSALPSWLELNQRENNNRPKKLFLLPGLQNLGNNCFLNVILQALGSCSNFQSFLQKVIEEWESFAGEEWNESLQLTVALAALLEELSVISTERIVLSPRKVMLAMAHYIQNFNLTSQQDAEEAFLHLLSSLRDEFSDSYLPKHHSLADAFASPNCRILTPNRIEIQSEQERWQQHFLGPFDGILSSILTCQSCSTEISLNFQFFHSLPLLPVLEGGATIRAGCRLEDCLRQFTVSEQVENYSCSHCWHIAAIKYLSVRGATETEIKRLKSCNEQDSCTCHLLVHLENLPWSNNFSRTLKQLSIARSPKISGKAAVVYGYEQSESAMHYRCLLFLAWIMWRLFGVVVMHVCCSSLVLSLRGSHVIYVASQGFADVVSMFIIGIRGASTLLCLQYVVSLITSTLLQILCIQLQRASINFFGEVVKLQGHISFPLTLNLLPFMMKEMQCQKPSSHLNHFDVQYDTRMLNSIYERNASKLLSANAFRPPTHTEAFLGQSKIPQTTDIFSSQANEKVSAACELVPSEPQVYRLVSVVEHFGRACGGHYTVYRSLQSESHEEHPDENCKPSLMHWFCISDSNVYRVSEEDVLAAEASLLFYERIVES</sequence>
<dbReference type="Pfam" id="PF00443">
    <property type="entry name" value="UCH"/>
    <property type="match status" value="1"/>
</dbReference>
<dbReference type="GO" id="GO:0004843">
    <property type="term" value="F:cysteine-type deubiquitinase activity"/>
    <property type="evidence" value="ECO:0007669"/>
    <property type="project" value="UniProtKB-UniRule"/>
</dbReference>
<dbReference type="InterPro" id="IPR001394">
    <property type="entry name" value="Peptidase_C19_UCH"/>
</dbReference>
<dbReference type="OrthoDB" id="2248014at2759"/>
<dbReference type="AlphaFoldDB" id="A0A8X7ZDC0"/>
<keyword evidence="4 7" id="KW-0833">Ubl conjugation pathway</keyword>
<dbReference type="GO" id="GO:0006508">
    <property type="term" value="P:proteolysis"/>
    <property type="evidence" value="ECO:0007669"/>
    <property type="project" value="UniProtKB-KW"/>
</dbReference>
<dbReference type="PROSITE" id="PS00973">
    <property type="entry name" value="USP_2"/>
    <property type="match status" value="1"/>
</dbReference>
<dbReference type="InterPro" id="IPR028889">
    <property type="entry name" value="USP"/>
</dbReference>
<keyword evidence="8" id="KW-1133">Transmembrane helix</keyword>
<keyword evidence="3 7" id="KW-0645">Protease</keyword>
<reference evidence="10" key="1">
    <citation type="journal article" date="2020" name="bioRxiv">
        <title>Hybrid origin of Populus tomentosa Carr. identified through genome sequencing and phylogenomic analysis.</title>
        <authorList>
            <person name="An X."/>
            <person name="Gao K."/>
            <person name="Chen Z."/>
            <person name="Li J."/>
            <person name="Yang X."/>
            <person name="Yang X."/>
            <person name="Zhou J."/>
            <person name="Guo T."/>
            <person name="Zhao T."/>
            <person name="Huang S."/>
            <person name="Miao D."/>
            <person name="Khan W.U."/>
            <person name="Rao P."/>
            <person name="Ye M."/>
            <person name="Lei B."/>
            <person name="Liao W."/>
            <person name="Wang J."/>
            <person name="Ji L."/>
            <person name="Li Y."/>
            <person name="Guo B."/>
            <person name="Mustafa N.S."/>
            <person name="Li S."/>
            <person name="Yun Q."/>
            <person name="Keller S.R."/>
            <person name="Mao J."/>
            <person name="Zhang R."/>
            <person name="Strauss S.H."/>
        </authorList>
    </citation>
    <scope>NUCLEOTIDE SEQUENCE</scope>
    <source>
        <strain evidence="10">GM15</strain>
        <tissue evidence="10">Leaf</tissue>
    </source>
</reference>
<comment type="similarity">
    <text evidence="2 7">Belongs to the peptidase C19 family.</text>
</comment>
<protein>
    <recommendedName>
        <fullName evidence="7">Ubiquitin carboxyl-terminal hydrolase</fullName>
        <ecNumber evidence="7">3.4.19.12</ecNumber>
    </recommendedName>
</protein>
<evidence type="ECO:0000259" key="9">
    <source>
        <dbReference type="PROSITE" id="PS50235"/>
    </source>
</evidence>
<dbReference type="PROSITE" id="PS00972">
    <property type="entry name" value="USP_1"/>
    <property type="match status" value="1"/>
</dbReference>
<evidence type="ECO:0000256" key="2">
    <source>
        <dbReference type="ARBA" id="ARBA00009085"/>
    </source>
</evidence>
<comment type="function">
    <text evidence="7">Recognizes and hydrolyzes the peptide bond at the C-terminal Gly of ubiquitin. Involved in the processing of poly-ubiquitin precursors as well as that of ubiquitinated proteins.</text>
</comment>
<accession>A0A8X7ZDC0</accession>
<evidence type="ECO:0000256" key="5">
    <source>
        <dbReference type="ARBA" id="ARBA00022801"/>
    </source>
</evidence>
<keyword evidence="6 7" id="KW-0788">Thiol protease</keyword>
<evidence type="ECO:0000256" key="8">
    <source>
        <dbReference type="SAM" id="Phobius"/>
    </source>
</evidence>
<dbReference type="EC" id="3.4.19.12" evidence="7"/>
<organism evidence="10 11">
    <name type="scientific">Populus tomentosa</name>
    <name type="common">Chinese white poplar</name>
    <dbReference type="NCBI Taxonomy" id="118781"/>
    <lineage>
        <taxon>Eukaryota</taxon>
        <taxon>Viridiplantae</taxon>
        <taxon>Streptophyta</taxon>
        <taxon>Embryophyta</taxon>
        <taxon>Tracheophyta</taxon>
        <taxon>Spermatophyta</taxon>
        <taxon>Magnoliopsida</taxon>
        <taxon>eudicotyledons</taxon>
        <taxon>Gunneridae</taxon>
        <taxon>Pentapetalae</taxon>
        <taxon>rosids</taxon>
        <taxon>fabids</taxon>
        <taxon>Malpighiales</taxon>
        <taxon>Salicaceae</taxon>
        <taxon>Saliceae</taxon>
        <taxon>Populus</taxon>
    </lineage>
</organism>
<name>A0A8X7ZDC0_POPTO</name>
<keyword evidence="11" id="KW-1185">Reference proteome</keyword>
<evidence type="ECO:0000313" key="11">
    <source>
        <dbReference type="Proteomes" id="UP000886885"/>
    </source>
</evidence>
<dbReference type="Proteomes" id="UP000886885">
    <property type="component" value="Chromosome 7D"/>
</dbReference>
<keyword evidence="8" id="KW-0472">Membrane</keyword>
<dbReference type="EMBL" id="JAAWWB010000014">
    <property type="protein sequence ID" value="KAG6767221.1"/>
    <property type="molecule type" value="Genomic_DNA"/>
</dbReference>